<keyword evidence="4" id="KW-0325">Glycoprotein</keyword>
<feature type="transmembrane region" description="Helical" evidence="5">
    <location>
        <begin position="217"/>
        <end position="240"/>
    </location>
</feature>
<dbReference type="SUPFAM" id="SSF48726">
    <property type="entry name" value="Immunoglobulin"/>
    <property type="match status" value="1"/>
</dbReference>
<dbReference type="InParanoid" id="A0A6J2V915"/>
<proteinExistence type="predicted"/>
<name>A0A6J2V915_CHACN</name>
<keyword evidence="5" id="KW-1133">Transmembrane helix</keyword>
<dbReference type="InterPro" id="IPR036179">
    <property type="entry name" value="Ig-like_dom_sf"/>
</dbReference>
<accession>A0A6J2V915</accession>
<evidence type="ECO:0000256" key="5">
    <source>
        <dbReference type="SAM" id="Phobius"/>
    </source>
</evidence>
<evidence type="ECO:0000313" key="7">
    <source>
        <dbReference type="Proteomes" id="UP000504632"/>
    </source>
</evidence>
<feature type="signal peptide" evidence="6">
    <location>
        <begin position="1"/>
        <end position="20"/>
    </location>
</feature>
<dbReference type="PANTHER" id="PTHR12080:SF56">
    <property type="entry name" value="NATURAL KILLER CELL RECEPTOR 2B4"/>
    <property type="match status" value="1"/>
</dbReference>
<dbReference type="Gene3D" id="2.60.40.10">
    <property type="entry name" value="Immunoglobulins"/>
    <property type="match status" value="1"/>
</dbReference>
<keyword evidence="2 6" id="KW-0732">Signal</keyword>
<evidence type="ECO:0000256" key="1">
    <source>
        <dbReference type="ARBA" id="ARBA00004370"/>
    </source>
</evidence>
<evidence type="ECO:0000313" key="8">
    <source>
        <dbReference type="RefSeq" id="XP_030629360.1"/>
    </source>
</evidence>
<dbReference type="InterPro" id="IPR015631">
    <property type="entry name" value="CD2/SLAM_rcpt"/>
</dbReference>
<dbReference type="PANTHER" id="PTHR12080">
    <property type="entry name" value="SIGNALING LYMPHOCYTIC ACTIVATION MOLECULE"/>
    <property type="match status" value="1"/>
</dbReference>
<reference evidence="8" key="1">
    <citation type="submission" date="2025-08" db="UniProtKB">
        <authorList>
            <consortium name="RefSeq"/>
        </authorList>
    </citation>
    <scope>IDENTIFICATION</scope>
</reference>
<keyword evidence="3 5" id="KW-0472">Membrane</keyword>
<evidence type="ECO:0000256" key="6">
    <source>
        <dbReference type="SAM" id="SignalP"/>
    </source>
</evidence>
<dbReference type="GeneID" id="115811341"/>
<comment type="subcellular location">
    <subcellularLocation>
        <location evidence="1">Membrane</location>
    </subcellularLocation>
</comment>
<evidence type="ECO:0000256" key="2">
    <source>
        <dbReference type="ARBA" id="ARBA00022729"/>
    </source>
</evidence>
<dbReference type="OrthoDB" id="8955135at2759"/>
<keyword evidence="5" id="KW-0812">Transmembrane</keyword>
<dbReference type="RefSeq" id="XP_030629360.1">
    <property type="nucleotide sequence ID" value="XM_030773500.1"/>
</dbReference>
<evidence type="ECO:0000256" key="4">
    <source>
        <dbReference type="ARBA" id="ARBA00023180"/>
    </source>
</evidence>
<protein>
    <submittedName>
        <fullName evidence="8">Uncharacterized protein LOC115811341</fullName>
    </submittedName>
</protein>
<dbReference type="GO" id="GO:0016020">
    <property type="term" value="C:membrane"/>
    <property type="evidence" value="ECO:0007669"/>
    <property type="project" value="UniProtKB-SubCell"/>
</dbReference>
<keyword evidence="7" id="KW-1185">Reference proteome</keyword>
<evidence type="ECO:0000256" key="3">
    <source>
        <dbReference type="ARBA" id="ARBA00023136"/>
    </source>
</evidence>
<organism evidence="7 8">
    <name type="scientific">Chanos chanos</name>
    <name type="common">Milkfish</name>
    <name type="synonym">Mugil chanos</name>
    <dbReference type="NCBI Taxonomy" id="29144"/>
    <lineage>
        <taxon>Eukaryota</taxon>
        <taxon>Metazoa</taxon>
        <taxon>Chordata</taxon>
        <taxon>Craniata</taxon>
        <taxon>Vertebrata</taxon>
        <taxon>Euteleostomi</taxon>
        <taxon>Actinopterygii</taxon>
        <taxon>Neopterygii</taxon>
        <taxon>Teleostei</taxon>
        <taxon>Ostariophysi</taxon>
        <taxon>Gonorynchiformes</taxon>
        <taxon>Chanidae</taxon>
        <taxon>Chanos</taxon>
    </lineage>
</organism>
<dbReference type="AlphaFoldDB" id="A0A6J2V915"/>
<dbReference type="InterPro" id="IPR013783">
    <property type="entry name" value="Ig-like_fold"/>
</dbReference>
<gene>
    <name evidence="8" type="primary">LOC115811341</name>
</gene>
<dbReference type="Proteomes" id="UP000504632">
    <property type="component" value="Chromosome 5"/>
</dbReference>
<sequence>MNLLLILGILVLSKSSVFHAEKSVFVQEGQSVQLDIQDKEIKISLLVWQFNSTQTVVHCFDKNVYVSGDFENRVEFNKKTFSLTLKDMEKIHGGLYTAKEIAGEEKIVAQYLITVLDPVVAPVLSVLSNWSSSDSCNVTLACRGHDLFVASSCNRRFCSEESVTSSQGSMLRLSVTDNSILCNHSNKVSWRVDAREIKLLCPFIKDAVTPPAGVPMYLLRTVLLSVTLVLMMSAVITVHIRERLIQSS</sequence>
<feature type="chain" id="PRO_5026938465" evidence="6">
    <location>
        <begin position="21"/>
        <end position="248"/>
    </location>
</feature>